<dbReference type="Gramene" id="CDY57118">
    <property type="protein sequence ID" value="CDY57118"/>
    <property type="gene ID" value="GSBRNA2T00020562001"/>
</dbReference>
<protein>
    <submittedName>
        <fullName evidence="1">BnaA09g52550D protein</fullName>
    </submittedName>
</protein>
<dbReference type="EMBL" id="LK033548">
    <property type="protein sequence ID" value="CDY57118.1"/>
    <property type="molecule type" value="Genomic_DNA"/>
</dbReference>
<keyword evidence="2" id="KW-1185">Reference proteome</keyword>
<accession>A0A078J1T9</accession>
<gene>
    <name evidence="1" type="primary">BnaA09g52550D</name>
    <name evidence="1" type="ORF">GSBRNA2T00020562001</name>
</gene>
<evidence type="ECO:0000313" key="1">
    <source>
        <dbReference type="EMBL" id="CDY57118.1"/>
    </source>
</evidence>
<proteinExistence type="predicted"/>
<dbReference type="AlphaFoldDB" id="A0A078J1T9"/>
<organism evidence="1 2">
    <name type="scientific">Brassica napus</name>
    <name type="common">Rape</name>
    <dbReference type="NCBI Taxonomy" id="3708"/>
    <lineage>
        <taxon>Eukaryota</taxon>
        <taxon>Viridiplantae</taxon>
        <taxon>Streptophyta</taxon>
        <taxon>Embryophyta</taxon>
        <taxon>Tracheophyta</taxon>
        <taxon>Spermatophyta</taxon>
        <taxon>Magnoliopsida</taxon>
        <taxon>eudicotyledons</taxon>
        <taxon>Gunneridae</taxon>
        <taxon>Pentapetalae</taxon>
        <taxon>rosids</taxon>
        <taxon>malvids</taxon>
        <taxon>Brassicales</taxon>
        <taxon>Brassicaceae</taxon>
        <taxon>Brassiceae</taxon>
        <taxon>Brassica</taxon>
    </lineage>
</organism>
<name>A0A078J1T9_BRANA</name>
<dbReference type="PaxDb" id="3708-A0A078J1T9"/>
<evidence type="ECO:0000313" key="2">
    <source>
        <dbReference type="Proteomes" id="UP000028999"/>
    </source>
</evidence>
<reference evidence="1 2" key="1">
    <citation type="journal article" date="2014" name="Science">
        <title>Plant genetics. Early allopolyploid evolution in the post-Neolithic Brassica napus oilseed genome.</title>
        <authorList>
            <person name="Chalhoub B."/>
            <person name="Denoeud F."/>
            <person name="Liu S."/>
            <person name="Parkin I.A."/>
            <person name="Tang H."/>
            <person name="Wang X."/>
            <person name="Chiquet J."/>
            <person name="Belcram H."/>
            <person name="Tong C."/>
            <person name="Samans B."/>
            <person name="Correa M."/>
            <person name="Da Silva C."/>
            <person name="Just J."/>
            <person name="Falentin C."/>
            <person name="Koh C.S."/>
            <person name="Le Clainche I."/>
            <person name="Bernard M."/>
            <person name="Bento P."/>
            <person name="Noel B."/>
            <person name="Labadie K."/>
            <person name="Alberti A."/>
            <person name="Charles M."/>
            <person name="Arnaud D."/>
            <person name="Guo H."/>
            <person name="Daviaud C."/>
            <person name="Alamery S."/>
            <person name="Jabbari K."/>
            <person name="Zhao M."/>
            <person name="Edger P.P."/>
            <person name="Chelaifa H."/>
            <person name="Tack D."/>
            <person name="Lassalle G."/>
            <person name="Mestiri I."/>
            <person name="Schnel N."/>
            <person name="Le Paslier M.C."/>
            <person name="Fan G."/>
            <person name="Renault V."/>
            <person name="Bayer P.E."/>
            <person name="Golicz A.A."/>
            <person name="Manoli S."/>
            <person name="Lee T.H."/>
            <person name="Thi V.H."/>
            <person name="Chalabi S."/>
            <person name="Hu Q."/>
            <person name="Fan C."/>
            <person name="Tollenaere R."/>
            <person name="Lu Y."/>
            <person name="Battail C."/>
            <person name="Shen J."/>
            <person name="Sidebottom C.H."/>
            <person name="Wang X."/>
            <person name="Canaguier A."/>
            <person name="Chauveau A."/>
            <person name="Berard A."/>
            <person name="Deniot G."/>
            <person name="Guan M."/>
            <person name="Liu Z."/>
            <person name="Sun F."/>
            <person name="Lim Y.P."/>
            <person name="Lyons E."/>
            <person name="Town C.D."/>
            <person name="Bancroft I."/>
            <person name="Wang X."/>
            <person name="Meng J."/>
            <person name="Ma J."/>
            <person name="Pires J.C."/>
            <person name="King G.J."/>
            <person name="Brunel D."/>
            <person name="Delourme R."/>
            <person name="Renard M."/>
            <person name="Aury J.M."/>
            <person name="Adams K.L."/>
            <person name="Batley J."/>
            <person name="Snowdon R.J."/>
            <person name="Tost J."/>
            <person name="Edwards D."/>
            <person name="Zhou Y."/>
            <person name="Hua W."/>
            <person name="Sharpe A.G."/>
            <person name="Paterson A.H."/>
            <person name="Guan C."/>
            <person name="Wincker P."/>
        </authorList>
    </citation>
    <scope>NUCLEOTIDE SEQUENCE [LARGE SCALE GENOMIC DNA]</scope>
    <source>
        <strain evidence="2">cv. Darmor-bzh</strain>
    </source>
</reference>
<dbReference type="Proteomes" id="UP000028999">
    <property type="component" value="Unassembled WGS sequence"/>
</dbReference>
<sequence length="26" mass="3007">MNRGHNSQAILADSHTRFESFCNQWG</sequence>